<dbReference type="PROSITE" id="PS00211">
    <property type="entry name" value="ABC_TRANSPORTER_1"/>
    <property type="match status" value="1"/>
</dbReference>
<dbReference type="CDD" id="cd03225">
    <property type="entry name" value="ABC_cobalt_CbiO_domain1"/>
    <property type="match status" value="1"/>
</dbReference>
<dbReference type="InterPro" id="IPR015856">
    <property type="entry name" value="ABC_transpr_CbiO/EcfA_su"/>
</dbReference>
<keyword evidence="2" id="KW-0813">Transport</keyword>
<dbReference type="PANTHER" id="PTHR43553">
    <property type="entry name" value="HEAVY METAL TRANSPORTER"/>
    <property type="match status" value="1"/>
</dbReference>
<keyword evidence="4 6" id="KW-0067">ATP-binding</keyword>
<dbReference type="InterPro" id="IPR003439">
    <property type="entry name" value="ABC_transporter-like_ATP-bd"/>
</dbReference>
<protein>
    <submittedName>
        <fullName evidence="6">ABC transporter ATP-binding protein</fullName>
    </submittedName>
</protein>
<accession>A0A7C4EVC6</accession>
<dbReference type="Pfam" id="PF00005">
    <property type="entry name" value="ABC_tran"/>
    <property type="match status" value="1"/>
</dbReference>
<dbReference type="InterPro" id="IPR027417">
    <property type="entry name" value="P-loop_NTPase"/>
</dbReference>
<evidence type="ECO:0000256" key="1">
    <source>
        <dbReference type="ARBA" id="ARBA00005417"/>
    </source>
</evidence>
<evidence type="ECO:0000259" key="5">
    <source>
        <dbReference type="PROSITE" id="PS50893"/>
    </source>
</evidence>
<dbReference type="SUPFAM" id="SSF52540">
    <property type="entry name" value="P-loop containing nucleoside triphosphate hydrolases"/>
    <property type="match status" value="1"/>
</dbReference>
<sequence length="215" mass="23887">MIHLKDICFRYGQNTVLHNLRLDVGPKDRIALVGSNGSGKTTLCHIIMGLLTPQSGEVHILGKKRVTEADFAEIRGKIGFLFQDSDDQLFCPTVIEDVAFGPLNLGQTPEQARRTVSETLSSLELSGFEERITYKLSGGEKRLVSLATVLAMQPQFLILDEPTLGLDEITSARLVEILLRSDLGYLIISHDRDFVTRTAEKVLYMKDGKIKVEKG</sequence>
<keyword evidence="3" id="KW-0547">Nucleotide-binding</keyword>
<gene>
    <name evidence="6" type="ORF">ENV54_11520</name>
</gene>
<feature type="domain" description="ABC transporter" evidence="5">
    <location>
        <begin position="2"/>
        <end position="214"/>
    </location>
</feature>
<dbReference type="GO" id="GO:0042626">
    <property type="term" value="F:ATPase-coupled transmembrane transporter activity"/>
    <property type="evidence" value="ECO:0007669"/>
    <property type="project" value="TreeGrafter"/>
</dbReference>
<dbReference type="InterPro" id="IPR050095">
    <property type="entry name" value="ECF_ABC_transporter_ATP-bd"/>
</dbReference>
<dbReference type="GO" id="GO:0043190">
    <property type="term" value="C:ATP-binding cassette (ABC) transporter complex"/>
    <property type="evidence" value="ECO:0007669"/>
    <property type="project" value="TreeGrafter"/>
</dbReference>
<dbReference type="GO" id="GO:0016887">
    <property type="term" value="F:ATP hydrolysis activity"/>
    <property type="evidence" value="ECO:0007669"/>
    <property type="project" value="InterPro"/>
</dbReference>
<reference evidence="6" key="1">
    <citation type="journal article" date="2020" name="mSystems">
        <title>Genome- and Community-Level Interaction Insights into Carbon Utilization and Element Cycling Functions of Hydrothermarchaeota in Hydrothermal Sediment.</title>
        <authorList>
            <person name="Zhou Z."/>
            <person name="Liu Y."/>
            <person name="Xu W."/>
            <person name="Pan J."/>
            <person name="Luo Z.H."/>
            <person name="Li M."/>
        </authorList>
    </citation>
    <scope>NUCLEOTIDE SEQUENCE [LARGE SCALE GENOMIC DNA]</scope>
    <source>
        <strain evidence="6">SpSt-769</strain>
    </source>
</reference>
<dbReference type="GO" id="GO:0005524">
    <property type="term" value="F:ATP binding"/>
    <property type="evidence" value="ECO:0007669"/>
    <property type="project" value="UniProtKB-KW"/>
</dbReference>
<proteinExistence type="inferred from homology"/>
<dbReference type="PROSITE" id="PS50893">
    <property type="entry name" value="ABC_TRANSPORTER_2"/>
    <property type="match status" value="1"/>
</dbReference>
<dbReference type="InterPro" id="IPR017871">
    <property type="entry name" value="ABC_transporter-like_CS"/>
</dbReference>
<dbReference type="AlphaFoldDB" id="A0A7C4EVC6"/>
<dbReference type="EMBL" id="DTGT01000375">
    <property type="protein sequence ID" value="HGH61912.1"/>
    <property type="molecule type" value="Genomic_DNA"/>
</dbReference>
<dbReference type="Gene3D" id="3.40.50.300">
    <property type="entry name" value="P-loop containing nucleotide triphosphate hydrolases"/>
    <property type="match status" value="1"/>
</dbReference>
<evidence type="ECO:0000256" key="4">
    <source>
        <dbReference type="ARBA" id="ARBA00022840"/>
    </source>
</evidence>
<evidence type="ECO:0000313" key="6">
    <source>
        <dbReference type="EMBL" id="HGH61912.1"/>
    </source>
</evidence>
<organism evidence="6">
    <name type="scientific">Desulfomonile tiedjei</name>
    <dbReference type="NCBI Taxonomy" id="2358"/>
    <lineage>
        <taxon>Bacteria</taxon>
        <taxon>Pseudomonadati</taxon>
        <taxon>Thermodesulfobacteriota</taxon>
        <taxon>Desulfomonilia</taxon>
        <taxon>Desulfomonilales</taxon>
        <taxon>Desulfomonilaceae</taxon>
        <taxon>Desulfomonile</taxon>
    </lineage>
</organism>
<comment type="caution">
    <text evidence="6">The sequence shown here is derived from an EMBL/GenBank/DDBJ whole genome shotgun (WGS) entry which is preliminary data.</text>
</comment>
<evidence type="ECO:0000256" key="3">
    <source>
        <dbReference type="ARBA" id="ARBA00022741"/>
    </source>
</evidence>
<name>A0A7C4EVC6_9BACT</name>
<comment type="similarity">
    <text evidence="1">Belongs to the ABC transporter superfamily.</text>
</comment>
<evidence type="ECO:0000256" key="2">
    <source>
        <dbReference type="ARBA" id="ARBA00022448"/>
    </source>
</evidence>
<dbReference type="SMART" id="SM00382">
    <property type="entry name" value="AAA"/>
    <property type="match status" value="1"/>
</dbReference>
<dbReference type="InterPro" id="IPR003593">
    <property type="entry name" value="AAA+_ATPase"/>
</dbReference>
<dbReference type="PANTHER" id="PTHR43553:SF24">
    <property type="entry name" value="ENERGY-COUPLING FACTOR TRANSPORTER ATP-BINDING PROTEIN ECFA1"/>
    <property type="match status" value="1"/>
</dbReference>